<keyword evidence="5" id="KW-1185">Reference proteome</keyword>
<dbReference type="PANTHER" id="PTHR43772">
    <property type="entry name" value="ENDO-1,4-BETA-XYLANASE"/>
    <property type="match status" value="1"/>
</dbReference>
<keyword evidence="1" id="KW-0858">Xylan degradation</keyword>
<evidence type="ECO:0000256" key="2">
    <source>
        <dbReference type="ARBA" id="ARBA00023277"/>
    </source>
</evidence>
<reference evidence="4" key="1">
    <citation type="journal article" date="2021" name="Microb. Physiol.">
        <title>Proteogenomic Insights into the Physiology of Marine, Sulfate-Reducing, Filamentous Desulfonema limicola and Desulfonema magnum.</title>
        <authorList>
            <person name="Schnaars V."/>
            <person name="Wohlbrand L."/>
            <person name="Scheve S."/>
            <person name="Hinrichs C."/>
            <person name="Reinhardt R."/>
            <person name="Rabus R."/>
        </authorList>
    </citation>
    <scope>NUCLEOTIDE SEQUENCE</scope>
    <source>
        <strain evidence="4">4be13</strain>
    </source>
</reference>
<accession>A0A975BXZ7</accession>
<dbReference type="InterPro" id="IPR056442">
    <property type="entry name" value="GINT1_N"/>
</dbReference>
<dbReference type="Gene3D" id="2.115.10.20">
    <property type="entry name" value="Glycosyl hydrolase domain, family 43"/>
    <property type="match status" value="2"/>
</dbReference>
<evidence type="ECO:0000313" key="5">
    <source>
        <dbReference type="Proteomes" id="UP000663722"/>
    </source>
</evidence>
<dbReference type="Proteomes" id="UP000663722">
    <property type="component" value="Chromosome"/>
</dbReference>
<feature type="domain" description="Glucosamine inositolphosphorylceramide transferase 1 N-terminal" evidence="3">
    <location>
        <begin position="30"/>
        <end position="308"/>
    </location>
</feature>
<dbReference type="AlphaFoldDB" id="A0A975BXZ7"/>
<dbReference type="InterPro" id="IPR052176">
    <property type="entry name" value="Glycosyl_Hydrlase_43_Enz"/>
</dbReference>
<proteinExistence type="predicted"/>
<dbReference type="InterPro" id="IPR023296">
    <property type="entry name" value="Glyco_hydro_beta-prop_sf"/>
</dbReference>
<dbReference type="SUPFAM" id="SSF75005">
    <property type="entry name" value="Arabinanase/levansucrase/invertase"/>
    <property type="match status" value="1"/>
</dbReference>
<name>A0A975BXZ7_9BACT</name>
<keyword evidence="1" id="KW-0624">Polysaccharide degradation</keyword>
<dbReference type="Pfam" id="PF24793">
    <property type="entry name" value="GINT1_N"/>
    <property type="match status" value="1"/>
</dbReference>
<dbReference type="EMBL" id="CP061800">
    <property type="protein sequence ID" value="QTA93826.1"/>
    <property type="molecule type" value="Genomic_DNA"/>
</dbReference>
<evidence type="ECO:0000313" key="4">
    <source>
        <dbReference type="EMBL" id="QTA93826.1"/>
    </source>
</evidence>
<sequence length="324" mass="37344">MRKLSKALFKKISQFLTNRRDNSDSDETPAGKWSIGVYAGTSPLRLNSPETIVNPVLTAKDVTDASANFVADPFMIKADSTWHMFFETEVLNAGEENKGKIGLATSKDGFHWKYEKIILDEPFHLSYPYVFKWENEYYLIPETRKLRSVRLYKATDFPTKWVFEKTLIKKKRYADSSVFQYNGHWWMFTESGHSTLRLYYANSLLDAWTEHPKSPVIKKNPSIARPGGRVITFDNQIIRYTQDAYPHYGRQVWAFRITELTTTSYKEEQACGEIPIITASGAGWNKLGMHHIDPHLLDDNQWFACVDGFGEPEETCEVSETPQV</sequence>
<organism evidence="4 5">
    <name type="scientific">Desulfonema magnum</name>
    <dbReference type="NCBI Taxonomy" id="45655"/>
    <lineage>
        <taxon>Bacteria</taxon>
        <taxon>Pseudomonadati</taxon>
        <taxon>Thermodesulfobacteriota</taxon>
        <taxon>Desulfobacteria</taxon>
        <taxon>Desulfobacterales</taxon>
        <taxon>Desulfococcaceae</taxon>
        <taxon>Desulfonema</taxon>
    </lineage>
</organism>
<dbReference type="PANTHER" id="PTHR43772:SF2">
    <property type="entry name" value="PUTATIVE (AFU_ORTHOLOGUE AFUA_2G04480)-RELATED"/>
    <property type="match status" value="1"/>
</dbReference>
<keyword evidence="2" id="KW-0119">Carbohydrate metabolism</keyword>
<evidence type="ECO:0000256" key="1">
    <source>
        <dbReference type="ARBA" id="ARBA00022651"/>
    </source>
</evidence>
<dbReference type="GO" id="GO:0045493">
    <property type="term" value="P:xylan catabolic process"/>
    <property type="evidence" value="ECO:0007669"/>
    <property type="project" value="UniProtKB-KW"/>
</dbReference>
<gene>
    <name evidence="4" type="ORF">dnm_099340</name>
</gene>
<dbReference type="KEGG" id="dmm:dnm_099340"/>
<evidence type="ECO:0000259" key="3">
    <source>
        <dbReference type="Pfam" id="PF24793"/>
    </source>
</evidence>
<protein>
    <recommendedName>
        <fullName evidence="3">Glucosamine inositolphosphorylceramide transferase 1 N-terminal domain-containing protein</fullName>
    </recommendedName>
</protein>